<evidence type="ECO:0000256" key="2">
    <source>
        <dbReference type="SAM" id="SignalP"/>
    </source>
</evidence>
<feature type="signal peptide" evidence="2">
    <location>
        <begin position="1"/>
        <end position="21"/>
    </location>
</feature>
<dbReference type="STRING" id="1245528.M3HI89"/>
<dbReference type="OrthoDB" id="4026272at2759"/>
<feature type="region of interest" description="Disordered" evidence="1">
    <location>
        <begin position="554"/>
        <end position="576"/>
    </location>
</feature>
<dbReference type="AlphaFoldDB" id="M3HI89"/>
<reference evidence="3 4" key="1">
    <citation type="submission" date="2013-02" db="EMBL/GenBank/DDBJ databases">
        <title>Genome sequence of Candida maltosa Xu316, a potential industrial strain for xylitol and ethanol production.</title>
        <authorList>
            <person name="Yu J."/>
            <person name="Wang Q."/>
            <person name="Geng X."/>
            <person name="Bao W."/>
            <person name="He P."/>
            <person name="Cai J."/>
        </authorList>
    </citation>
    <scope>NUCLEOTIDE SEQUENCE [LARGE SCALE GENOMIC DNA]</scope>
    <source>
        <strain evidence="4">Xu316</strain>
    </source>
</reference>
<feature type="chain" id="PRO_5004034094" evidence="2">
    <location>
        <begin position="22"/>
        <end position="576"/>
    </location>
</feature>
<keyword evidence="4" id="KW-1185">Reference proteome</keyword>
<proteinExistence type="predicted"/>
<protein>
    <submittedName>
        <fullName evidence="3">Uncharacterized protein</fullName>
    </submittedName>
</protein>
<dbReference type="HOGENOM" id="CLU_473782_0_0_1"/>
<evidence type="ECO:0000313" key="4">
    <source>
        <dbReference type="Proteomes" id="UP000011777"/>
    </source>
</evidence>
<sequence length="576" mass="64426">MKLTTIFTSLSIALLAVSVDAFQLQYNHQSLKLNLEKNQLELVSGEGDDFESTTDSYLVLASDSTKPIGNLDPKDPYLKPIEIKPHAYYLKWHKLDGEESIRLEKPVYVCATEEESYTLKTICEPKDSCTAVDQFSINRKSQAIKRNTYSESSPFIVKGSYPRTNQKFVLEIDSNGSVVFVIYDDDKPNRGTLFTIEDNYWHTIDNQWIDLDDDYEFFITRNSKQGLQIHCTIIGDNEFRIYDDWGLYIDLFVGPVNPVDGTGEFSTAGFDGFQGITGSKLTIEYVKIPPKPQEDKGPFWVQATTEENTEYYLHAGKEFVELASDDKDAAKLSVLGGALVVGDEEQWIKVSENKLKYSLEDDATSGWRINDDDGTLTLYDENNEEILFYACPVDDANGLVISKVKSTNKCVKLTSLKITDYYPPNEFLVPDKPIIISGELGSSGDNIQSVVLSTDGEQITVTTDGTGKDAAKFQVFDGILHVGESHFVSVKDGKLLIGDLEYNATPGWRVAGDVFYFNKNPITLFVCKSSVVSIEDGNGCEPLSNVVYENYEEPPQPLPTSEPFNIRATIKSPDTR</sequence>
<keyword evidence="2" id="KW-0732">Signal</keyword>
<feature type="non-terminal residue" evidence="3">
    <location>
        <position position="576"/>
    </location>
</feature>
<dbReference type="EMBL" id="AOGT01001756">
    <property type="protein sequence ID" value="EMG47042.1"/>
    <property type="molecule type" value="Genomic_DNA"/>
</dbReference>
<comment type="caution">
    <text evidence="3">The sequence shown here is derived from an EMBL/GenBank/DDBJ whole genome shotgun (WGS) entry which is preliminary data.</text>
</comment>
<organism evidence="3 4">
    <name type="scientific">Candida maltosa (strain Xu316)</name>
    <name type="common">Yeast</name>
    <dbReference type="NCBI Taxonomy" id="1245528"/>
    <lineage>
        <taxon>Eukaryota</taxon>
        <taxon>Fungi</taxon>
        <taxon>Dikarya</taxon>
        <taxon>Ascomycota</taxon>
        <taxon>Saccharomycotina</taxon>
        <taxon>Pichiomycetes</taxon>
        <taxon>Debaryomycetaceae</taxon>
        <taxon>Candida/Lodderomyces clade</taxon>
        <taxon>Candida</taxon>
    </lineage>
</organism>
<evidence type="ECO:0000313" key="3">
    <source>
        <dbReference type="EMBL" id="EMG47042.1"/>
    </source>
</evidence>
<accession>M3HI89</accession>
<gene>
    <name evidence="3" type="ORF">G210_2683</name>
</gene>
<name>M3HI89_CANMX</name>
<evidence type="ECO:0000256" key="1">
    <source>
        <dbReference type="SAM" id="MobiDB-lite"/>
    </source>
</evidence>
<dbReference type="Proteomes" id="UP000011777">
    <property type="component" value="Unassembled WGS sequence"/>
</dbReference>